<feature type="transmembrane region" description="Helical" evidence="10">
    <location>
        <begin position="438"/>
        <end position="459"/>
    </location>
</feature>
<dbReference type="InterPro" id="IPR020846">
    <property type="entry name" value="MFS_dom"/>
</dbReference>
<feature type="transmembrane region" description="Helical" evidence="10">
    <location>
        <begin position="257"/>
        <end position="281"/>
    </location>
</feature>
<feature type="domain" description="Major facilitator superfamily (MFS) profile" evidence="11">
    <location>
        <begin position="129"/>
        <end position="555"/>
    </location>
</feature>
<evidence type="ECO:0000256" key="5">
    <source>
        <dbReference type="ARBA" id="ARBA00038347"/>
    </source>
</evidence>
<dbReference type="SUPFAM" id="SSF103473">
    <property type="entry name" value="MFS general substrate transporter"/>
    <property type="match status" value="1"/>
</dbReference>
<evidence type="ECO:0000256" key="1">
    <source>
        <dbReference type="ARBA" id="ARBA00004141"/>
    </source>
</evidence>
<dbReference type="CDD" id="cd17323">
    <property type="entry name" value="MFS_Tpo1_MDR_like"/>
    <property type="match status" value="1"/>
</dbReference>
<feature type="transmembrane region" description="Helical" evidence="10">
    <location>
        <begin position="127"/>
        <end position="147"/>
    </location>
</feature>
<dbReference type="InterPro" id="IPR011701">
    <property type="entry name" value="MFS"/>
</dbReference>
<dbReference type="PANTHER" id="PTHR23502:SF59">
    <property type="entry name" value="MULTIDRUG TRANSPORTER, PUTATIVE (AFU_ORTHOLOGUE AFUA_1G10370)-RELATED"/>
    <property type="match status" value="1"/>
</dbReference>
<gene>
    <name evidence="12" type="ORF">CLAFUR5_02542</name>
</gene>
<dbReference type="Proteomes" id="UP000756132">
    <property type="component" value="Chromosome 2"/>
</dbReference>
<evidence type="ECO:0000256" key="8">
    <source>
        <dbReference type="ARBA" id="ARBA00077167"/>
    </source>
</evidence>
<dbReference type="GeneID" id="71982420"/>
<evidence type="ECO:0000256" key="3">
    <source>
        <dbReference type="ARBA" id="ARBA00022989"/>
    </source>
</evidence>
<protein>
    <recommendedName>
        <fullName evidence="7">Cercosporin MFS transporter CTB4</fullName>
    </recommendedName>
    <alternativeName>
        <fullName evidence="8">Cercosporin toxin biosynthesis cluster protein 4</fullName>
    </alternativeName>
</protein>
<proteinExistence type="inferred from homology"/>
<feature type="transmembrane region" description="Helical" evidence="10">
    <location>
        <begin position="529"/>
        <end position="550"/>
    </location>
</feature>
<evidence type="ECO:0000256" key="10">
    <source>
        <dbReference type="SAM" id="Phobius"/>
    </source>
</evidence>
<dbReference type="AlphaFoldDB" id="A0A9Q8P5P3"/>
<organism evidence="12 13">
    <name type="scientific">Passalora fulva</name>
    <name type="common">Tomato leaf mold</name>
    <name type="synonym">Cladosporium fulvum</name>
    <dbReference type="NCBI Taxonomy" id="5499"/>
    <lineage>
        <taxon>Eukaryota</taxon>
        <taxon>Fungi</taxon>
        <taxon>Dikarya</taxon>
        <taxon>Ascomycota</taxon>
        <taxon>Pezizomycotina</taxon>
        <taxon>Dothideomycetes</taxon>
        <taxon>Dothideomycetidae</taxon>
        <taxon>Mycosphaerellales</taxon>
        <taxon>Mycosphaerellaceae</taxon>
        <taxon>Fulvia</taxon>
    </lineage>
</organism>
<reference evidence="12" key="2">
    <citation type="journal article" date="2022" name="Microb. Genom.">
        <title>A chromosome-scale genome assembly of the tomato pathogen Cladosporium fulvum reveals a compartmentalized genome architecture and the presence of a dispensable chromosome.</title>
        <authorList>
            <person name="Zaccaron A.Z."/>
            <person name="Chen L.H."/>
            <person name="Samaras A."/>
            <person name="Stergiopoulos I."/>
        </authorList>
    </citation>
    <scope>NUCLEOTIDE SEQUENCE</scope>
    <source>
        <strain evidence="12">Race5_Kim</strain>
    </source>
</reference>
<feature type="region of interest" description="Disordered" evidence="9">
    <location>
        <begin position="1"/>
        <end position="106"/>
    </location>
</feature>
<dbReference type="GO" id="GO:0005886">
    <property type="term" value="C:plasma membrane"/>
    <property type="evidence" value="ECO:0007669"/>
    <property type="project" value="TreeGrafter"/>
</dbReference>
<dbReference type="Gene3D" id="1.20.1250.20">
    <property type="entry name" value="MFS general substrate transporter like domains"/>
    <property type="match status" value="1"/>
</dbReference>
<dbReference type="OrthoDB" id="9986881at2759"/>
<feature type="compositionally biased region" description="Basic and acidic residues" evidence="9">
    <location>
        <begin position="1"/>
        <end position="25"/>
    </location>
</feature>
<keyword evidence="2 10" id="KW-0812">Transmembrane</keyword>
<feature type="transmembrane region" description="Helical" evidence="10">
    <location>
        <begin position="465"/>
        <end position="490"/>
    </location>
</feature>
<evidence type="ECO:0000256" key="2">
    <source>
        <dbReference type="ARBA" id="ARBA00022692"/>
    </source>
</evidence>
<evidence type="ECO:0000256" key="6">
    <source>
        <dbReference type="ARBA" id="ARBA00053977"/>
    </source>
</evidence>
<feature type="transmembrane region" description="Helical" evidence="10">
    <location>
        <begin position="354"/>
        <end position="378"/>
    </location>
</feature>
<dbReference type="Pfam" id="PF07690">
    <property type="entry name" value="MFS_1"/>
    <property type="match status" value="1"/>
</dbReference>
<evidence type="ECO:0000256" key="9">
    <source>
        <dbReference type="SAM" id="MobiDB-lite"/>
    </source>
</evidence>
<keyword evidence="3 10" id="KW-1133">Transmembrane helix</keyword>
<dbReference type="InterPro" id="IPR036259">
    <property type="entry name" value="MFS_trans_sf"/>
</dbReference>
<comment type="subcellular location">
    <subcellularLocation>
        <location evidence="1">Membrane</location>
        <topology evidence="1">Multi-pass membrane protein</topology>
    </subcellularLocation>
</comment>
<feature type="transmembrane region" description="Helical" evidence="10">
    <location>
        <begin position="502"/>
        <end position="523"/>
    </location>
</feature>
<evidence type="ECO:0000313" key="12">
    <source>
        <dbReference type="EMBL" id="UJO14116.1"/>
    </source>
</evidence>
<evidence type="ECO:0000259" key="11">
    <source>
        <dbReference type="PROSITE" id="PS50850"/>
    </source>
</evidence>
<dbReference type="RefSeq" id="XP_047758482.1">
    <property type="nucleotide sequence ID" value="XM_047901690.1"/>
</dbReference>
<evidence type="ECO:0000256" key="7">
    <source>
        <dbReference type="ARBA" id="ARBA00069139"/>
    </source>
</evidence>
<dbReference type="EMBL" id="CP090164">
    <property type="protein sequence ID" value="UJO14116.1"/>
    <property type="molecule type" value="Genomic_DNA"/>
</dbReference>
<comment type="similarity">
    <text evidence="5">Belongs to the major facilitator superfamily. CAR1 family.</text>
</comment>
<name>A0A9Q8P5P3_PASFU</name>
<evidence type="ECO:0000313" key="13">
    <source>
        <dbReference type="Proteomes" id="UP000756132"/>
    </source>
</evidence>
<comment type="function">
    <text evidence="6">MFS transporter; part of the gene cluster that mediates the biosynthesis of cercosporin, a light-activated, non-host-selective toxin. The perylenequinone chromophore of cercosporin absorbs light energy to attain an electronically-activated triplet state and produces active oxygen species such as the hydroxyl radical, superoxide, hydrogen peroxide or singlet oxygen upon reaction with oxygen molecules. These reactive oxygen species cause damage to various cellular components including lipids, proteins and nucleic acids. Responsible for secretion and accumulation of cercosporin, but does not play any roles in self-protection against the toxicity of cercosporin.</text>
</comment>
<dbReference type="PANTHER" id="PTHR23502">
    <property type="entry name" value="MAJOR FACILITATOR SUPERFAMILY"/>
    <property type="match status" value="1"/>
</dbReference>
<feature type="compositionally biased region" description="Low complexity" evidence="9">
    <location>
        <begin position="76"/>
        <end position="105"/>
    </location>
</feature>
<reference evidence="12" key="1">
    <citation type="submission" date="2021-12" db="EMBL/GenBank/DDBJ databases">
        <authorList>
            <person name="Zaccaron A."/>
            <person name="Stergiopoulos I."/>
        </authorList>
    </citation>
    <scope>NUCLEOTIDE SEQUENCE</scope>
    <source>
        <strain evidence="12">Race5_Kim</strain>
    </source>
</reference>
<dbReference type="GO" id="GO:0022857">
    <property type="term" value="F:transmembrane transporter activity"/>
    <property type="evidence" value="ECO:0007669"/>
    <property type="project" value="InterPro"/>
</dbReference>
<feature type="transmembrane region" description="Helical" evidence="10">
    <location>
        <begin position="398"/>
        <end position="417"/>
    </location>
</feature>
<sequence length="613" mass="67562">MDYRSEAQREPDLERDGHGLNRLEQEESPYQHYDNSPAGEKRHHEEEESNSDASSTFSERHMEGLPHTRSIRRSSTRNSSLSRVPSQRLERATTTASTVLSAVRSRVPRRHKEDPYRPLNWTFRKKCLTTILYGFTAMCATFASSVYSPAAAQIAGEFSIGTEVSTLGISLLLVGFGIGQLLWAPLSEVYGRKLAVLIPFYISAMFAFGGGAAKDVQTLMICRFFQGLFGSAPVTNTGGVLGDIWPPEVRGAAMVGYAMTIVGGPTIGPIVGGAFIVSGVGWRWTQYLTGIMMMFILTLDVIILDESYAPVLLVSKARRLRHESGNWALHAEHEEWDISLVELANKYLVRPFQLLATPICFLMALYASFCYGILYASLAAFPIEFEEERGWNELVGSLPFLAMLVGICIGAFANFFNQKFYISRWKANNFRPVPEARLPPMMGGSIVFAAGLFMFAWSSQPSTPWIVPCIGIALEGIGFFTIFQAALNYLIDTFQRYAASAVAANTALRSAFAAAFPLFISPMLHNMGISWGIAVFGFIAAAMIPIPYFFMSLARGFALEALGVGEVFEIDRFCGCGRYSVLSVCSVRSEDSDTGTTLMLKHVRTASNDCQCS</sequence>
<dbReference type="KEGG" id="ffu:CLAFUR5_02542"/>
<feature type="transmembrane region" description="Helical" evidence="10">
    <location>
        <begin position="194"/>
        <end position="212"/>
    </location>
</feature>
<dbReference type="PROSITE" id="PS50850">
    <property type="entry name" value="MFS"/>
    <property type="match status" value="1"/>
</dbReference>
<evidence type="ECO:0000256" key="4">
    <source>
        <dbReference type="ARBA" id="ARBA00023136"/>
    </source>
</evidence>
<keyword evidence="4 10" id="KW-0472">Membrane</keyword>
<accession>A0A9Q8P5P3</accession>
<feature type="transmembrane region" description="Helical" evidence="10">
    <location>
        <begin position="167"/>
        <end position="187"/>
    </location>
</feature>
<dbReference type="FunFam" id="1.20.1250.20:FF:000011">
    <property type="entry name" value="MFS multidrug transporter, putative"/>
    <property type="match status" value="1"/>
</dbReference>
<keyword evidence="13" id="KW-1185">Reference proteome</keyword>
<feature type="transmembrane region" description="Helical" evidence="10">
    <location>
        <begin position="287"/>
        <end position="314"/>
    </location>
</feature>